<accession>A0A5C3MM43</accession>
<dbReference type="Gene3D" id="2.60.40.2440">
    <property type="entry name" value="Carbohydrate binding type-21 domain"/>
    <property type="match status" value="1"/>
</dbReference>
<feature type="region of interest" description="Disordered" evidence="1">
    <location>
        <begin position="529"/>
        <end position="665"/>
    </location>
</feature>
<evidence type="ECO:0000313" key="4">
    <source>
        <dbReference type="Proteomes" id="UP000305948"/>
    </source>
</evidence>
<proteinExistence type="predicted"/>
<organism evidence="3 4">
    <name type="scientific">Heliocybe sulcata</name>
    <dbReference type="NCBI Taxonomy" id="5364"/>
    <lineage>
        <taxon>Eukaryota</taxon>
        <taxon>Fungi</taxon>
        <taxon>Dikarya</taxon>
        <taxon>Basidiomycota</taxon>
        <taxon>Agaricomycotina</taxon>
        <taxon>Agaricomycetes</taxon>
        <taxon>Gloeophyllales</taxon>
        <taxon>Gloeophyllaceae</taxon>
        <taxon>Heliocybe</taxon>
    </lineage>
</organism>
<feature type="compositionally biased region" description="Polar residues" evidence="1">
    <location>
        <begin position="650"/>
        <end position="659"/>
    </location>
</feature>
<dbReference type="Pfam" id="PF03370">
    <property type="entry name" value="CBM_21"/>
    <property type="match status" value="1"/>
</dbReference>
<feature type="region of interest" description="Disordered" evidence="1">
    <location>
        <begin position="688"/>
        <end position="731"/>
    </location>
</feature>
<feature type="region of interest" description="Disordered" evidence="1">
    <location>
        <begin position="768"/>
        <end position="815"/>
    </location>
</feature>
<feature type="compositionally biased region" description="Polar residues" evidence="1">
    <location>
        <begin position="1"/>
        <end position="12"/>
    </location>
</feature>
<dbReference type="InterPro" id="IPR005036">
    <property type="entry name" value="CBM21_dom"/>
</dbReference>
<dbReference type="AlphaFoldDB" id="A0A5C3MM43"/>
<name>A0A5C3MM43_9AGAM</name>
<dbReference type="Proteomes" id="UP000305948">
    <property type="component" value="Unassembled WGS sequence"/>
</dbReference>
<feature type="region of interest" description="Disordered" evidence="1">
    <location>
        <begin position="477"/>
        <end position="498"/>
    </location>
</feature>
<evidence type="ECO:0000256" key="1">
    <source>
        <dbReference type="SAM" id="MobiDB-lite"/>
    </source>
</evidence>
<feature type="compositionally biased region" description="Basic residues" evidence="1">
    <location>
        <begin position="603"/>
        <end position="612"/>
    </location>
</feature>
<gene>
    <name evidence="3" type="ORF">OE88DRAFT_1739459</name>
</gene>
<dbReference type="GO" id="GO:2001069">
    <property type="term" value="F:glycogen binding"/>
    <property type="evidence" value="ECO:0007669"/>
    <property type="project" value="TreeGrafter"/>
</dbReference>
<feature type="compositionally biased region" description="Basic and acidic residues" evidence="1">
    <location>
        <begin position="613"/>
        <end position="625"/>
    </location>
</feature>
<dbReference type="PANTHER" id="PTHR12307:SF36">
    <property type="entry name" value="GLYCOGEN-BINDING SUBUNIT 76A"/>
    <property type="match status" value="1"/>
</dbReference>
<feature type="compositionally biased region" description="Low complexity" evidence="1">
    <location>
        <begin position="21"/>
        <end position="39"/>
    </location>
</feature>
<feature type="region of interest" description="Disordered" evidence="1">
    <location>
        <begin position="1"/>
        <end position="176"/>
    </location>
</feature>
<keyword evidence="4" id="KW-1185">Reference proteome</keyword>
<reference evidence="3 4" key="1">
    <citation type="journal article" date="2019" name="Nat. Ecol. Evol.">
        <title>Megaphylogeny resolves global patterns of mushroom evolution.</title>
        <authorList>
            <person name="Varga T."/>
            <person name="Krizsan K."/>
            <person name="Foldi C."/>
            <person name="Dima B."/>
            <person name="Sanchez-Garcia M."/>
            <person name="Sanchez-Ramirez S."/>
            <person name="Szollosi G.J."/>
            <person name="Szarkandi J.G."/>
            <person name="Papp V."/>
            <person name="Albert L."/>
            <person name="Andreopoulos W."/>
            <person name="Angelini C."/>
            <person name="Antonin V."/>
            <person name="Barry K.W."/>
            <person name="Bougher N.L."/>
            <person name="Buchanan P."/>
            <person name="Buyck B."/>
            <person name="Bense V."/>
            <person name="Catcheside P."/>
            <person name="Chovatia M."/>
            <person name="Cooper J."/>
            <person name="Damon W."/>
            <person name="Desjardin D."/>
            <person name="Finy P."/>
            <person name="Geml J."/>
            <person name="Haridas S."/>
            <person name="Hughes K."/>
            <person name="Justo A."/>
            <person name="Karasinski D."/>
            <person name="Kautmanova I."/>
            <person name="Kiss B."/>
            <person name="Kocsube S."/>
            <person name="Kotiranta H."/>
            <person name="LaButti K.M."/>
            <person name="Lechner B.E."/>
            <person name="Liimatainen K."/>
            <person name="Lipzen A."/>
            <person name="Lukacs Z."/>
            <person name="Mihaltcheva S."/>
            <person name="Morgado L.N."/>
            <person name="Niskanen T."/>
            <person name="Noordeloos M.E."/>
            <person name="Ohm R.A."/>
            <person name="Ortiz-Santana B."/>
            <person name="Ovrebo C."/>
            <person name="Racz N."/>
            <person name="Riley R."/>
            <person name="Savchenko A."/>
            <person name="Shiryaev A."/>
            <person name="Soop K."/>
            <person name="Spirin V."/>
            <person name="Szebenyi C."/>
            <person name="Tomsovsky M."/>
            <person name="Tulloss R.E."/>
            <person name="Uehling J."/>
            <person name="Grigoriev I.V."/>
            <person name="Vagvolgyi C."/>
            <person name="Papp T."/>
            <person name="Martin F.M."/>
            <person name="Miettinen O."/>
            <person name="Hibbett D.S."/>
            <person name="Nagy L.G."/>
        </authorList>
    </citation>
    <scope>NUCLEOTIDE SEQUENCE [LARGE SCALE GENOMIC DNA]</scope>
    <source>
        <strain evidence="3 4">OMC1185</strain>
    </source>
</reference>
<feature type="compositionally biased region" description="Polar residues" evidence="1">
    <location>
        <begin position="71"/>
        <end position="84"/>
    </location>
</feature>
<feature type="domain" description="CBM21" evidence="2">
    <location>
        <begin position="329"/>
        <end position="440"/>
    </location>
</feature>
<feature type="compositionally biased region" description="Polar residues" evidence="1">
    <location>
        <begin position="149"/>
        <end position="160"/>
    </location>
</feature>
<protein>
    <recommendedName>
        <fullName evidence="2">CBM21 domain-containing protein</fullName>
    </recommendedName>
</protein>
<feature type="compositionally biased region" description="Low complexity" evidence="1">
    <location>
        <begin position="529"/>
        <end position="552"/>
    </location>
</feature>
<dbReference type="GO" id="GO:0008157">
    <property type="term" value="F:protein phosphatase 1 binding"/>
    <property type="evidence" value="ECO:0007669"/>
    <property type="project" value="TreeGrafter"/>
</dbReference>
<dbReference type="PROSITE" id="PS51159">
    <property type="entry name" value="CBM21"/>
    <property type="match status" value="1"/>
</dbReference>
<dbReference type="PANTHER" id="PTHR12307">
    <property type="entry name" value="PROTEIN PHOSPHATASE 1 REGULATORY SUBUNIT"/>
    <property type="match status" value="1"/>
</dbReference>
<dbReference type="EMBL" id="ML213530">
    <property type="protein sequence ID" value="TFK46354.1"/>
    <property type="molecule type" value="Genomic_DNA"/>
</dbReference>
<dbReference type="GO" id="GO:0005979">
    <property type="term" value="P:regulation of glycogen biosynthetic process"/>
    <property type="evidence" value="ECO:0007669"/>
    <property type="project" value="TreeGrafter"/>
</dbReference>
<dbReference type="InterPro" id="IPR038175">
    <property type="entry name" value="CBM21_dom_sf"/>
</dbReference>
<evidence type="ECO:0000313" key="3">
    <source>
        <dbReference type="EMBL" id="TFK46354.1"/>
    </source>
</evidence>
<feature type="compositionally biased region" description="Low complexity" evidence="1">
    <location>
        <begin position="692"/>
        <end position="713"/>
    </location>
</feature>
<dbReference type="STRING" id="5364.A0A5C3MM43"/>
<evidence type="ECO:0000259" key="2">
    <source>
        <dbReference type="PROSITE" id="PS51159"/>
    </source>
</evidence>
<feature type="compositionally biased region" description="Basic residues" evidence="1">
    <location>
        <begin position="164"/>
        <end position="176"/>
    </location>
</feature>
<sequence length="815" mass="87766">MESLFNRDSNSAGAALPSIPRRLSSSGRSRSHLSASGSSTVLLVQPPTPDPGSEQSSSAAAPLSSMIHNVDVNQGSTSTPQVSEPTLIPVAPRAKRVRGTKVPHFWPPEDSTPTPTPATFRTKGVTESTPKPSQTPQPKPRSASPVEPSENNSDTETPRASQIHGRHTWAGRSGHSRFRIKSETAIPSEREILANASIESAASAATRAFIMSASPSDAPTIRKKSGEIVKSSLKSRSHSARPSLSIVTESPVLRSEPTTPNRSVHFSMQLEQVKLFLAEQKPLAVSRDGSPTDTSEADSDFPSFIYGSADEKQTMKVLVMHVINMPHRAASTEDANVMLEELVLSRETSAIAGRVKVKNIAFEKRVAVRFTFDDWQTTSEVTGKYVESTEGGAYDKFSFTIRLSDILSRIEQKTLHLAVRYTAAGQEIWDSNGGANYQAKFSKSKPVAASMSESDGEKSPLVGADLHNRLEKVAKGRETIGATLASPSGKKETPRAKFTLKSDTSLSSRYDFATSWKTPWKVEGLAEASSHSRTSTYPSSSPSSVPWPSKRSSAARNASTKSEDPFHPKSLVRGSPRALDEEEFRPVTFHYDSDDDKPFKLPSKQRGRHHQRGYFDIRIADDSAVKRTPPGSPGTPSMGLGQGGRAATASPLQRFNSFPPTDGVSSPVVVPVPRAPSPNWAAFRRILRGGSEDSTPSITSESPSDSSRSTSPDRTPPFESSPGGADSDDERQMNLNSYSAFLNRFCFYTGSGSLLDVTIDAVPRSHSASSIDDYFSSPPDRSVSPFPLGTPTRSASMDDVQKSGSSTPLAGDVAC</sequence>
<dbReference type="InterPro" id="IPR050782">
    <property type="entry name" value="PP1_regulatory_subunit_3"/>
</dbReference>
<dbReference type="GO" id="GO:0000164">
    <property type="term" value="C:protein phosphatase type 1 complex"/>
    <property type="evidence" value="ECO:0007669"/>
    <property type="project" value="TreeGrafter"/>
</dbReference>
<dbReference type="OrthoDB" id="1881at2759"/>